<feature type="domain" description="FAD-binding PCMH-type" evidence="3">
    <location>
        <begin position="1"/>
        <end position="181"/>
    </location>
</feature>
<sequence length="387" mass="40129">MTSILLPEAEAEIEAIVHEAAGSKSPLAIHGGGTRDIGRPVQAARVLSTQALTGITLYEPSEMVLAARAGTKLSEIEAALKANRQRLAFEPIDWRPLLGTRGEPTIGGVTASNAAGPRRIQAGAARDHLIGIRATTGRGETIKSGGRVMKNVTGYDLVKLFAGSWGTLGILTEVTYKLLPEAETETTLVLEGLSAAHAVEAMSAALGTPFEITGAAHLPGSPSQTLLRFEGFSASCAYRRDRLAAHLKPFGPVTAVEGDASQALWRPIADVTALGAAADDAVWRISVKPSDGPAVGARLEAELGSRLLYDWGGGQIWASTRDQGDAGAAIIRAALSGGGHATLVRAAHATRAAVPVFEPEPAAIAAIAEKIRAEFDPAGVLNPGRMG</sequence>
<gene>
    <name evidence="4" type="ORF">GGR25_001475</name>
</gene>
<evidence type="ECO:0000313" key="4">
    <source>
        <dbReference type="EMBL" id="MBB3930436.1"/>
    </source>
</evidence>
<dbReference type="RefSeq" id="WP_183398094.1">
    <property type="nucleotide sequence ID" value="NZ_JACIDS010000002.1"/>
</dbReference>
<evidence type="ECO:0000259" key="3">
    <source>
        <dbReference type="PROSITE" id="PS51387"/>
    </source>
</evidence>
<dbReference type="GO" id="GO:0071949">
    <property type="term" value="F:FAD binding"/>
    <property type="evidence" value="ECO:0007669"/>
    <property type="project" value="InterPro"/>
</dbReference>
<dbReference type="PROSITE" id="PS51387">
    <property type="entry name" value="FAD_PCMH"/>
    <property type="match status" value="1"/>
</dbReference>
<dbReference type="Pfam" id="PF01565">
    <property type="entry name" value="FAD_binding_4"/>
    <property type="match status" value="1"/>
</dbReference>
<comment type="caution">
    <text evidence="4">The sequence shown here is derived from an EMBL/GenBank/DDBJ whole genome shotgun (WGS) entry which is preliminary data.</text>
</comment>
<keyword evidence="5" id="KW-1185">Reference proteome</keyword>
<dbReference type="SUPFAM" id="SSF56176">
    <property type="entry name" value="FAD-binding/transporter-associated domain-like"/>
    <property type="match status" value="1"/>
</dbReference>
<dbReference type="SUPFAM" id="SSF55103">
    <property type="entry name" value="FAD-linked oxidases, C-terminal domain"/>
    <property type="match status" value="1"/>
</dbReference>
<dbReference type="InterPro" id="IPR016169">
    <property type="entry name" value="FAD-bd_PCMH_sub2"/>
</dbReference>
<dbReference type="InterPro" id="IPR036318">
    <property type="entry name" value="FAD-bd_PCMH-like_sf"/>
</dbReference>
<protein>
    <submittedName>
        <fullName evidence="4">Glycolate oxidase FAD binding subunit</fullName>
    </submittedName>
</protein>
<dbReference type="AlphaFoldDB" id="A0A840APV9"/>
<evidence type="ECO:0000256" key="2">
    <source>
        <dbReference type="ARBA" id="ARBA00022827"/>
    </source>
</evidence>
<dbReference type="Proteomes" id="UP000553963">
    <property type="component" value="Unassembled WGS sequence"/>
</dbReference>
<dbReference type="PANTHER" id="PTHR11748">
    <property type="entry name" value="D-LACTATE DEHYDROGENASE"/>
    <property type="match status" value="1"/>
</dbReference>
<dbReference type="PANTHER" id="PTHR11748:SF103">
    <property type="entry name" value="GLYCOLATE OXIDASE SUBUNIT GLCE"/>
    <property type="match status" value="1"/>
</dbReference>
<dbReference type="EMBL" id="JACIDS010000002">
    <property type="protein sequence ID" value="MBB3930436.1"/>
    <property type="molecule type" value="Genomic_DNA"/>
</dbReference>
<dbReference type="InterPro" id="IPR006094">
    <property type="entry name" value="Oxid_FAD_bind_N"/>
</dbReference>
<accession>A0A840APV9</accession>
<dbReference type="Gene3D" id="3.30.465.10">
    <property type="match status" value="1"/>
</dbReference>
<keyword evidence="1" id="KW-0285">Flavoprotein</keyword>
<evidence type="ECO:0000313" key="5">
    <source>
        <dbReference type="Proteomes" id="UP000553963"/>
    </source>
</evidence>
<evidence type="ECO:0000256" key="1">
    <source>
        <dbReference type="ARBA" id="ARBA00022630"/>
    </source>
</evidence>
<dbReference type="GO" id="GO:0003824">
    <property type="term" value="F:catalytic activity"/>
    <property type="evidence" value="ECO:0007669"/>
    <property type="project" value="InterPro"/>
</dbReference>
<dbReference type="InterPro" id="IPR016164">
    <property type="entry name" value="FAD-linked_Oxase-like_C"/>
</dbReference>
<organism evidence="4 5">
    <name type="scientific">Kaistia hirudinis</name>
    <dbReference type="NCBI Taxonomy" id="1293440"/>
    <lineage>
        <taxon>Bacteria</taxon>
        <taxon>Pseudomonadati</taxon>
        <taxon>Pseudomonadota</taxon>
        <taxon>Alphaproteobacteria</taxon>
        <taxon>Hyphomicrobiales</taxon>
        <taxon>Kaistiaceae</taxon>
        <taxon>Kaistia</taxon>
    </lineage>
</organism>
<name>A0A840APV9_9HYPH</name>
<reference evidence="4 5" key="1">
    <citation type="submission" date="2020-08" db="EMBL/GenBank/DDBJ databases">
        <title>Genomic Encyclopedia of Type Strains, Phase IV (KMG-IV): sequencing the most valuable type-strain genomes for metagenomic binning, comparative biology and taxonomic classification.</title>
        <authorList>
            <person name="Goeker M."/>
        </authorList>
    </citation>
    <scope>NUCLEOTIDE SEQUENCE [LARGE SCALE GENOMIC DNA]</scope>
    <source>
        <strain evidence="4 5">DSM 25966</strain>
    </source>
</reference>
<dbReference type="InterPro" id="IPR016166">
    <property type="entry name" value="FAD-bd_PCMH"/>
</dbReference>
<keyword evidence="2" id="KW-0274">FAD</keyword>
<proteinExistence type="predicted"/>